<dbReference type="AlphaFoldDB" id="A0A8J2UA91"/>
<dbReference type="InterPro" id="IPR011055">
    <property type="entry name" value="Dup_hybrid_motif"/>
</dbReference>
<dbReference type="EMBL" id="BMDX01000026">
    <property type="protein sequence ID" value="GGA89082.1"/>
    <property type="molecule type" value="Genomic_DNA"/>
</dbReference>
<keyword evidence="1" id="KW-0175">Coiled coil</keyword>
<feature type="coiled-coil region" evidence="1">
    <location>
        <begin position="155"/>
        <end position="245"/>
    </location>
</feature>
<dbReference type="CDD" id="cd12797">
    <property type="entry name" value="M23_peptidase"/>
    <property type="match status" value="1"/>
</dbReference>
<dbReference type="OrthoDB" id="9784703at2"/>
<comment type="caution">
    <text evidence="4">The sequence shown here is derived from an EMBL/GenBank/DDBJ whole genome shotgun (WGS) entry which is preliminary data.</text>
</comment>
<proteinExistence type="predicted"/>
<dbReference type="SUPFAM" id="SSF51261">
    <property type="entry name" value="Duplicated hybrid motif"/>
    <property type="match status" value="1"/>
</dbReference>
<evidence type="ECO:0000256" key="1">
    <source>
        <dbReference type="SAM" id="Coils"/>
    </source>
</evidence>
<dbReference type="InterPro" id="IPR050570">
    <property type="entry name" value="Cell_wall_metabolism_enzyme"/>
</dbReference>
<organism evidence="4 5">
    <name type="scientific">Neiella marina</name>
    <dbReference type="NCBI Taxonomy" id="508461"/>
    <lineage>
        <taxon>Bacteria</taxon>
        <taxon>Pseudomonadati</taxon>
        <taxon>Pseudomonadota</taxon>
        <taxon>Gammaproteobacteria</taxon>
        <taxon>Alteromonadales</taxon>
        <taxon>Echinimonadaceae</taxon>
        <taxon>Neiella</taxon>
    </lineage>
</organism>
<dbReference type="GO" id="GO:0004222">
    <property type="term" value="F:metalloendopeptidase activity"/>
    <property type="evidence" value="ECO:0007669"/>
    <property type="project" value="TreeGrafter"/>
</dbReference>
<evidence type="ECO:0000259" key="3">
    <source>
        <dbReference type="Pfam" id="PF01551"/>
    </source>
</evidence>
<dbReference type="PANTHER" id="PTHR21666:SF270">
    <property type="entry name" value="MUREIN HYDROLASE ACTIVATOR ENVC"/>
    <property type="match status" value="1"/>
</dbReference>
<dbReference type="Pfam" id="PF01551">
    <property type="entry name" value="Peptidase_M23"/>
    <property type="match status" value="1"/>
</dbReference>
<accession>A0A8J2UA91</accession>
<sequence length="376" mass="42417">MSLFSSRYQASIVAGLLLLVGDIAYAAPEQPQGSQLKEVQQELEKRKTSLSKQQQAQKRAQAELRSVELDVAAQAKELHQTRSRIKDNQAQQRDLQAKRSKLEQTRAAQQEVLAAQLESHFLAGRHDYLTMLMNQQDPATIERTLTYFEYLNNARADALEAIRQTEQRLEQVDQNLLANARQLEELLGQQSAEQQLLKAQETRQQQAIRSLNRQISSEQERIEQLQASEQELRRLLDESAKTRSLVKLSGLKKGALRWPTKGRLKHKYNSRRHGQIRWKGVLIDSPVGDDVRAIANGKVLFADWVKGMGLVMILDHGKGYMSLYGHAQTLLLQAGDEVRSGDTIALVGQSGGQTSAGLYFEMRHQGTPMNPASWCK</sequence>
<reference evidence="5" key="1">
    <citation type="journal article" date="2019" name="Int. J. Syst. Evol. Microbiol.">
        <title>The Global Catalogue of Microorganisms (GCM) 10K type strain sequencing project: providing services to taxonomists for standard genome sequencing and annotation.</title>
        <authorList>
            <consortium name="The Broad Institute Genomics Platform"/>
            <consortium name="The Broad Institute Genome Sequencing Center for Infectious Disease"/>
            <person name="Wu L."/>
            <person name="Ma J."/>
        </authorList>
    </citation>
    <scope>NUCLEOTIDE SEQUENCE [LARGE SCALE GENOMIC DNA]</scope>
    <source>
        <strain evidence="5">CGMCC 1.10130</strain>
    </source>
</reference>
<protein>
    <submittedName>
        <fullName evidence="4">Non-catalytic member of peptidase subfamily M23B</fullName>
    </submittedName>
</protein>
<dbReference type="Proteomes" id="UP000619743">
    <property type="component" value="Unassembled WGS sequence"/>
</dbReference>
<feature type="region of interest" description="Disordered" evidence="2">
    <location>
        <begin position="79"/>
        <end position="99"/>
    </location>
</feature>
<keyword evidence="5" id="KW-1185">Reference proteome</keyword>
<evidence type="ECO:0000313" key="4">
    <source>
        <dbReference type="EMBL" id="GGA89082.1"/>
    </source>
</evidence>
<dbReference type="RefSeq" id="WP_087507448.1">
    <property type="nucleotide sequence ID" value="NZ_BMDX01000026.1"/>
</dbReference>
<feature type="domain" description="M23ase beta-sheet core" evidence="3">
    <location>
        <begin position="278"/>
        <end position="371"/>
    </location>
</feature>
<evidence type="ECO:0000313" key="5">
    <source>
        <dbReference type="Proteomes" id="UP000619743"/>
    </source>
</evidence>
<dbReference type="InterPro" id="IPR016047">
    <property type="entry name" value="M23ase_b-sheet_dom"/>
</dbReference>
<dbReference type="Gene3D" id="2.70.70.10">
    <property type="entry name" value="Glucose Permease (Domain IIA)"/>
    <property type="match status" value="1"/>
</dbReference>
<name>A0A8J2UA91_9GAMM</name>
<dbReference type="FunFam" id="2.70.70.10:FF:000003">
    <property type="entry name" value="Murein hydrolase activator EnvC"/>
    <property type="match status" value="1"/>
</dbReference>
<dbReference type="PANTHER" id="PTHR21666">
    <property type="entry name" value="PEPTIDASE-RELATED"/>
    <property type="match status" value="1"/>
</dbReference>
<gene>
    <name evidence="4" type="ORF">GCM10011369_34060</name>
</gene>
<dbReference type="Gene3D" id="6.10.250.3150">
    <property type="match status" value="1"/>
</dbReference>
<evidence type="ECO:0000256" key="2">
    <source>
        <dbReference type="SAM" id="MobiDB-lite"/>
    </source>
</evidence>